<name>A0A285V6G3_9ACTN</name>
<dbReference type="Proteomes" id="UP000219435">
    <property type="component" value="Unassembled WGS sequence"/>
</dbReference>
<dbReference type="EMBL" id="OBQI01000003">
    <property type="protein sequence ID" value="SOC49650.1"/>
    <property type="molecule type" value="Genomic_DNA"/>
</dbReference>
<dbReference type="PROSITE" id="PS51257">
    <property type="entry name" value="PROKAR_LIPOPROTEIN"/>
    <property type="match status" value="1"/>
</dbReference>
<proteinExistence type="predicted"/>
<accession>A0A285V6G3</accession>
<organism evidence="1 2">
    <name type="scientific">Blastococcus aggregatus</name>
    <dbReference type="NCBI Taxonomy" id="38502"/>
    <lineage>
        <taxon>Bacteria</taxon>
        <taxon>Bacillati</taxon>
        <taxon>Actinomycetota</taxon>
        <taxon>Actinomycetes</taxon>
        <taxon>Geodermatophilales</taxon>
        <taxon>Geodermatophilaceae</taxon>
        <taxon>Blastococcus</taxon>
    </lineage>
</organism>
<evidence type="ECO:0000313" key="2">
    <source>
        <dbReference type="Proteomes" id="UP000219435"/>
    </source>
</evidence>
<dbReference type="OrthoDB" id="4297345at2"/>
<evidence type="ECO:0008006" key="3">
    <source>
        <dbReference type="Google" id="ProtNLM"/>
    </source>
</evidence>
<protein>
    <recommendedName>
        <fullName evidence="3">Lipoprotein</fullName>
    </recommendedName>
</protein>
<dbReference type="AlphaFoldDB" id="A0A285V6G3"/>
<reference evidence="2" key="1">
    <citation type="submission" date="2017-08" db="EMBL/GenBank/DDBJ databases">
        <authorList>
            <person name="Varghese N."/>
            <person name="Submissions S."/>
        </authorList>
    </citation>
    <scope>NUCLEOTIDE SEQUENCE [LARGE SCALE GENOMIC DNA]</scope>
    <source>
        <strain evidence="2">DSM 4725</strain>
    </source>
</reference>
<keyword evidence="2" id="KW-1185">Reference proteome</keyword>
<dbReference type="RefSeq" id="WP_097195197.1">
    <property type="nucleotide sequence ID" value="NZ_OBQI01000003.1"/>
</dbReference>
<evidence type="ECO:0000313" key="1">
    <source>
        <dbReference type="EMBL" id="SOC49650.1"/>
    </source>
</evidence>
<sequence length="192" mass="19947">MRRTVAGGAVLLLLAGCGAEQDAGRAPAPAAVDWRATTYELTCDGVVPDGFRARVVDGTARVPADGSRPPYYDSYEVRVVATAAGNVDDEGGADTVVLLECSPQPSNGIVQEVLVFSSSGRRLGTLPSPRTLQGEAPLPPVHQPGGLSVEDGVIVSRMSAYAPGDSHADGPSVPVTVRWRLDRQGVVRISSS</sequence>
<gene>
    <name evidence="1" type="ORF">SAMN05660748_2381</name>
</gene>